<evidence type="ECO:0000313" key="1">
    <source>
        <dbReference type="EMBL" id="GFY78626.1"/>
    </source>
</evidence>
<keyword evidence="2" id="KW-1185">Reference proteome</keyword>
<evidence type="ECO:0000313" key="2">
    <source>
        <dbReference type="Proteomes" id="UP000886998"/>
    </source>
</evidence>
<organism evidence="1 2">
    <name type="scientific">Trichonephila inaurata madagascariensis</name>
    <dbReference type="NCBI Taxonomy" id="2747483"/>
    <lineage>
        <taxon>Eukaryota</taxon>
        <taxon>Metazoa</taxon>
        <taxon>Ecdysozoa</taxon>
        <taxon>Arthropoda</taxon>
        <taxon>Chelicerata</taxon>
        <taxon>Arachnida</taxon>
        <taxon>Araneae</taxon>
        <taxon>Araneomorphae</taxon>
        <taxon>Entelegynae</taxon>
        <taxon>Araneoidea</taxon>
        <taxon>Nephilidae</taxon>
        <taxon>Trichonephila</taxon>
        <taxon>Trichonephila inaurata</taxon>
    </lineage>
</organism>
<sequence length="379" mass="42521">MKRGFSSWGCDGKELSNGTIFWLPFPNGTHSIAPVQGRISRDPTDGDLTSFLCGSMKGSYTTTSNALSNTWTLARMSSSRQGISWSFSDGVPSITFGGSVLTASYSNKVIRKLHDNLRQTETDMLISQPSQGKGMECVALAPESSHFIQDGLFTRFADWRFIHKAWLNLTELNGAKSWDSEDQKKCRKCDHRDETPPHVLNHCPSYSAAWQMRHNDIVRRLKKAVAFRGTILSENQVVGTYGLHPDLVATVGNTLYIIDVTVPFENRREAFQQASERKVTKYRTLIPFFNSIGYEAVEIVPILIGALGAWDLSNDRFLKIVATRRYLKTLKKLCVSDSIKWSRDICIQHLTGKRLYGNTKETLPVTNESPAFLAQGVIM</sequence>
<gene>
    <name evidence="1" type="primary">PO21_53</name>
    <name evidence="1" type="ORF">TNIN_232791</name>
</gene>
<dbReference type="OrthoDB" id="6436308at2759"/>
<dbReference type="Proteomes" id="UP000886998">
    <property type="component" value="Unassembled WGS sequence"/>
</dbReference>
<dbReference type="AlphaFoldDB" id="A0A8X6YSW6"/>
<comment type="caution">
    <text evidence="1">The sequence shown here is derived from an EMBL/GenBank/DDBJ whole genome shotgun (WGS) entry which is preliminary data.</text>
</comment>
<reference evidence="1" key="1">
    <citation type="submission" date="2020-08" db="EMBL/GenBank/DDBJ databases">
        <title>Multicomponent nature underlies the extraordinary mechanical properties of spider dragline silk.</title>
        <authorList>
            <person name="Kono N."/>
            <person name="Nakamura H."/>
            <person name="Mori M."/>
            <person name="Yoshida Y."/>
            <person name="Ohtoshi R."/>
            <person name="Malay A.D."/>
            <person name="Moran D.A.P."/>
            <person name="Tomita M."/>
            <person name="Numata K."/>
            <person name="Arakawa K."/>
        </authorList>
    </citation>
    <scope>NUCLEOTIDE SEQUENCE</scope>
</reference>
<proteinExistence type="predicted"/>
<name>A0A8X6YSW6_9ARAC</name>
<dbReference type="EMBL" id="BMAV01023104">
    <property type="protein sequence ID" value="GFY78626.1"/>
    <property type="molecule type" value="Genomic_DNA"/>
</dbReference>
<accession>A0A8X6YSW6</accession>
<protein>
    <submittedName>
        <fullName evidence="1">Retrovirus-related Pol polyprotein from type-1 retrotransposable element R2</fullName>
    </submittedName>
</protein>